<dbReference type="Gene3D" id="3.40.50.150">
    <property type="entry name" value="Vaccinia Virus protein VP39"/>
    <property type="match status" value="1"/>
</dbReference>
<dbReference type="GO" id="GO:0032259">
    <property type="term" value="P:methylation"/>
    <property type="evidence" value="ECO:0007669"/>
    <property type="project" value="UniProtKB-KW"/>
</dbReference>
<dbReference type="InterPro" id="IPR051419">
    <property type="entry name" value="Lys/N-term_MeTrsfase_sf"/>
</dbReference>
<dbReference type="InterPro" id="IPR029063">
    <property type="entry name" value="SAM-dependent_MTases_sf"/>
</dbReference>
<protein>
    <submittedName>
        <fullName evidence="5">Hyoothetical protein</fullName>
    </submittedName>
</protein>
<comment type="similarity">
    <text evidence="1">Belongs to the methyltransferase superfamily.</text>
</comment>
<dbReference type="PANTHER" id="PTHR12176">
    <property type="entry name" value="SAM-DEPENDENT METHYLTRANSFERASE SUPERFAMILY PROTEIN"/>
    <property type="match status" value="1"/>
</dbReference>
<dbReference type="GeneID" id="68358116"/>
<dbReference type="EMBL" id="JAIZPD010000011">
    <property type="protein sequence ID" value="KAH0959966.1"/>
    <property type="molecule type" value="Genomic_DNA"/>
</dbReference>
<evidence type="ECO:0000313" key="5">
    <source>
        <dbReference type="EMBL" id="KAH0959966.1"/>
    </source>
</evidence>
<dbReference type="InterPro" id="IPR013216">
    <property type="entry name" value="Methyltransf_11"/>
</dbReference>
<keyword evidence="2" id="KW-0489">Methyltransferase</keyword>
<gene>
    <name evidence="5" type="ORF">HRG_08987</name>
</gene>
<evidence type="ECO:0000256" key="1">
    <source>
        <dbReference type="ARBA" id="ARBA00008361"/>
    </source>
</evidence>
<dbReference type="Proteomes" id="UP000824596">
    <property type="component" value="Unassembled WGS sequence"/>
</dbReference>
<comment type="caution">
    <text evidence="5">The sequence shown here is derived from an EMBL/GenBank/DDBJ whole genome shotgun (WGS) entry which is preliminary data.</text>
</comment>
<keyword evidence="3" id="KW-0808">Transferase</keyword>
<organism evidence="5 6">
    <name type="scientific">Hirsutella rhossiliensis</name>
    <dbReference type="NCBI Taxonomy" id="111463"/>
    <lineage>
        <taxon>Eukaryota</taxon>
        <taxon>Fungi</taxon>
        <taxon>Dikarya</taxon>
        <taxon>Ascomycota</taxon>
        <taxon>Pezizomycotina</taxon>
        <taxon>Sordariomycetes</taxon>
        <taxon>Hypocreomycetidae</taxon>
        <taxon>Hypocreales</taxon>
        <taxon>Ophiocordycipitaceae</taxon>
        <taxon>Hirsutella</taxon>
    </lineage>
</organism>
<dbReference type="GO" id="GO:0008757">
    <property type="term" value="F:S-adenosylmethionine-dependent methyltransferase activity"/>
    <property type="evidence" value="ECO:0007669"/>
    <property type="project" value="InterPro"/>
</dbReference>
<sequence length="191" mass="21505">MAADFDKRSYWHERFTSETCTWIGSTRPPPGSSTRILHLGSGTSYLHNHLRRRGFLDVTNLDYEPLAAQRGRQLEDAAFDGDVKMRYVLADATQLSPGRNLGAHSMFDLVIDKSTFDAVSCGGESPFLRMAHGIKAYMAPGAVWLSLSYSSSGFNVERLPFDVEVMAKLHTPKRKATDPDIYHWCYCLRPK</sequence>
<proteinExistence type="inferred from homology"/>
<dbReference type="Pfam" id="PF08241">
    <property type="entry name" value="Methyltransf_11"/>
    <property type="match status" value="1"/>
</dbReference>
<dbReference type="RefSeq" id="XP_044717479.1">
    <property type="nucleotide sequence ID" value="XM_044867458.1"/>
</dbReference>
<name>A0A9P8MTK5_9HYPO</name>
<evidence type="ECO:0000256" key="3">
    <source>
        <dbReference type="ARBA" id="ARBA00022679"/>
    </source>
</evidence>
<reference evidence="5" key="1">
    <citation type="submission" date="2021-09" db="EMBL/GenBank/DDBJ databases">
        <title>A high-quality genome of the endoparasitic fungus Hirsutella rhossiliensis with a comparison of Hirsutella genomes reveals transposable elements contributing to genome size variation.</title>
        <authorList>
            <person name="Lin R."/>
            <person name="Jiao Y."/>
            <person name="Sun X."/>
            <person name="Ling J."/>
            <person name="Xie B."/>
            <person name="Cheng X."/>
        </authorList>
    </citation>
    <scope>NUCLEOTIDE SEQUENCE</scope>
    <source>
        <strain evidence="5">HR02</strain>
    </source>
</reference>
<evidence type="ECO:0000313" key="6">
    <source>
        <dbReference type="Proteomes" id="UP000824596"/>
    </source>
</evidence>
<evidence type="ECO:0000259" key="4">
    <source>
        <dbReference type="Pfam" id="PF08241"/>
    </source>
</evidence>
<dbReference type="AlphaFoldDB" id="A0A9P8MTK5"/>
<dbReference type="CDD" id="cd02440">
    <property type="entry name" value="AdoMet_MTases"/>
    <property type="match status" value="1"/>
</dbReference>
<keyword evidence="6" id="KW-1185">Reference proteome</keyword>
<evidence type="ECO:0000256" key="2">
    <source>
        <dbReference type="ARBA" id="ARBA00022603"/>
    </source>
</evidence>
<feature type="domain" description="Methyltransferase type 11" evidence="4">
    <location>
        <begin position="37"/>
        <end position="117"/>
    </location>
</feature>
<accession>A0A9P8MTK5</accession>
<dbReference type="SUPFAM" id="SSF53335">
    <property type="entry name" value="S-adenosyl-L-methionine-dependent methyltransferases"/>
    <property type="match status" value="1"/>
</dbReference>
<dbReference type="OrthoDB" id="411785at2759"/>